<comment type="caution">
    <text evidence="3">The sequence shown here is derived from an EMBL/GenBank/DDBJ whole genome shotgun (WGS) entry which is preliminary data.</text>
</comment>
<protein>
    <recommendedName>
        <fullName evidence="2">GIY-YIG domain-containing protein</fullName>
    </recommendedName>
</protein>
<dbReference type="Pfam" id="PF01541">
    <property type="entry name" value="GIY-YIG"/>
    <property type="match status" value="1"/>
</dbReference>
<dbReference type="PROSITE" id="PS50164">
    <property type="entry name" value="GIY_YIG"/>
    <property type="match status" value="1"/>
</dbReference>
<comment type="similarity">
    <text evidence="1">Belongs to the UPF0213 family.</text>
</comment>
<dbReference type="EMBL" id="MHHZ01000004">
    <property type="protein sequence ID" value="OGY42430.1"/>
    <property type="molecule type" value="Genomic_DNA"/>
</dbReference>
<dbReference type="AlphaFoldDB" id="A0A1G1XS33"/>
<dbReference type="Gene3D" id="3.40.1440.10">
    <property type="entry name" value="GIY-YIG endonuclease"/>
    <property type="match status" value="1"/>
</dbReference>
<organism evidence="3 4">
    <name type="scientific">Candidatus Buchananbacteria bacterium RBG_13_36_9</name>
    <dbReference type="NCBI Taxonomy" id="1797530"/>
    <lineage>
        <taxon>Bacteria</taxon>
        <taxon>Candidatus Buchananiibacteriota</taxon>
    </lineage>
</organism>
<dbReference type="InterPro" id="IPR035901">
    <property type="entry name" value="GIY-YIG_endonuc_sf"/>
</dbReference>
<evidence type="ECO:0000259" key="2">
    <source>
        <dbReference type="PROSITE" id="PS50164"/>
    </source>
</evidence>
<reference evidence="3 4" key="1">
    <citation type="journal article" date="2016" name="Nat. Commun.">
        <title>Thousands of microbial genomes shed light on interconnected biogeochemical processes in an aquifer system.</title>
        <authorList>
            <person name="Anantharaman K."/>
            <person name="Brown C.T."/>
            <person name="Hug L.A."/>
            <person name="Sharon I."/>
            <person name="Castelle C.J."/>
            <person name="Probst A.J."/>
            <person name="Thomas B.C."/>
            <person name="Singh A."/>
            <person name="Wilkins M.J."/>
            <person name="Karaoz U."/>
            <person name="Brodie E.L."/>
            <person name="Williams K.H."/>
            <person name="Hubbard S.S."/>
            <person name="Banfield J.F."/>
        </authorList>
    </citation>
    <scope>NUCLEOTIDE SEQUENCE [LARGE SCALE GENOMIC DNA]</scope>
</reference>
<proteinExistence type="inferred from homology"/>
<dbReference type="PANTHER" id="PTHR34477:SF5">
    <property type="entry name" value="BSL5627 PROTEIN"/>
    <property type="match status" value="1"/>
</dbReference>
<evidence type="ECO:0000313" key="3">
    <source>
        <dbReference type="EMBL" id="OGY42430.1"/>
    </source>
</evidence>
<evidence type="ECO:0000313" key="4">
    <source>
        <dbReference type="Proteomes" id="UP000176498"/>
    </source>
</evidence>
<gene>
    <name evidence="3" type="ORF">A2Y82_04690</name>
</gene>
<dbReference type="SUPFAM" id="SSF82771">
    <property type="entry name" value="GIY-YIG endonuclease"/>
    <property type="match status" value="1"/>
</dbReference>
<dbReference type="Proteomes" id="UP000176498">
    <property type="component" value="Unassembled WGS sequence"/>
</dbReference>
<name>A0A1G1XS33_9BACT</name>
<feature type="domain" description="GIY-YIG" evidence="2">
    <location>
        <begin position="1"/>
        <end position="72"/>
    </location>
</feature>
<dbReference type="PANTHER" id="PTHR34477">
    <property type="entry name" value="UPF0213 PROTEIN YHBQ"/>
    <property type="match status" value="1"/>
</dbReference>
<dbReference type="CDD" id="cd10448">
    <property type="entry name" value="GIY-YIG_unchar_3"/>
    <property type="match status" value="1"/>
</dbReference>
<accession>A0A1G1XS33</accession>
<dbReference type="InterPro" id="IPR000305">
    <property type="entry name" value="GIY-YIG_endonuc"/>
</dbReference>
<sequence length="97" mass="11589">MMNKSNSVDYTGITNDLNRRVFEHKTDYNEKSFTSRYNVKKLVYFEEYDDPESAIAREKQIKGLSREKKFDLGRQVNPNFEDLAKDWFSNKKDKAEH</sequence>
<evidence type="ECO:0000256" key="1">
    <source>
        <dbReference type="ARBA" id="ARBA00007435"/>
    </source>
</evidence>
<dbReference type="InterPro" id="IPR050190">
    <property type="entry name" value="UPF0213_domain"/>
</dbReference>